<dbReference type="PANTHER" id="PTHR12419">
    <property type="entry name" value="OTU DOMAIN CONTAINING PROTEIN"/>
    <property type="match status" value="1"/>
</dbReference>
<organism evidence="3 4">
    <name type="scientific">Austropuccinia psidii MF-1</name>
    <dbReference type="NCBI Taxonomy" id="1389203"/>
    <lineage>
        <taxon>Eukaryota</taxon>
        <taxon>Fungi</taxon>
        <taxon>Dikarya</taxon>
        <taxon>Basidiomycota</taxon>
        <taxon>Pucciniomycotina</taxon>
        <taxon>Pucciniomycetes</taxon>
        <taxon>Pucciniales</taxon>
        <taxon>Sphaerophragmiaceae</taxon>
        <taxon>Austropuccinia</taxon>
    </lineage>
</organism>
<keyword evidence="4" id="KW-1185">Reference proteome</keyword>
<dbReference type="InterPro" id="IPR038765">
    <property type="entry name" value="Papain-like_cys_pep_sf"/>
</dbReference>
<protein>
    <recommendedName>
        <fullName evidence="2">OTU domain-containing protein</fullName>
    </recommendedName>
</protein>
<evidence type="ECO:0000259" key="2">
    <source>
        <dbReference type="PROSITE" id="PS50802"/>
    </source>
</evidence>
<feature type="chain" id="PRO_5040469990" description="OTU domain-containing protein" evidence="1">
    <location>
        <begin position="19"/>
        <end position="367"/>
    </location>
</feature>
<dbReference type="GO" id="GO:0004843">
    <property type="term" value="F:cysteine-type deubiquitinase activity"/>
    <property type="evidence" value="ECO:0007669"/>
    <property type="project" value="TreeGrafter"/>
</dbReference>
<dbReference type="OrthoDB" id="2507542at2759"/>
<dbReference type="AlphaFoldDB" id="A0A9Q3B9X6"/>
<evidence type="ECO:0000256" key="1">
    <source>
        <dbReference type="SAM" id="SignalP"/>
    </source>
</evidence>
<accession>A0A9Q3B9X6</accession>
<evidence type="ECO:0000313" key="3">
    <source>
        <dbReference type="EMBL" id="MBW0461315.1"/>
    </source>
</evidence>
<dbReference type="PROSITE" id="PS50802">
    <property type="entry name" value="OTU"/>
    <property type="match status" value="1"/>
</dbReference>
<name>A0A9Q3B9X6_9BASI</name>
<dbReference type="SUPFAM" id="SSF54001">
    <property type="entry name" value="Cysteine proteinases"/>
    <property type="match status" value="1"/>
</dbReference>
<gene>
    <name evidence="3" type="ORF">O181_001030</name>
</gene>
<dbReference type="Proteomes" id="UP000765509">
    <property type="component" value="Unassembled WGS sequence"/>
</dbReference>
<dbReference type="Pfam" id="PF02338">
    <property type="entry name" value="OTU"/>
    <property type="match status" value="1"/>
</dbReference>
<feature type="domain" description="OTU" evidence="2">
    <location>
        <begin position="192"/>
        <end position="325"/>
    </location>
</feature>
<comment type="caution">
    <text evidence="3">The sequence shown here is derived from an EMBL/GenBank/DDBJ whole genome shotgun (WGS) entry which is preliminary data.</text>
</comment>
<dbReference type="EMBL" id="AVOT02000140">
    <property type="protein sequence ID" value="MBW0461315.1"/>
    <property type="molecule type" value="Genomic_DNA"/>
</dbReference>
<feature type="signal peptide" evidence="1">
    <location>
        <begin position="1"/>
        <end position="18"/>
    </location>
</feature>
<dbReference type="InterPro" id="IPR050704">
    <property type="entry name" value="Peptidase_C85-like"/>
</dbReference>
<dbReference type="InterPro" id="IPR003323">
    <property type="entry name" value="OTU_dom"/>
</dbReference>
<dbReference type="CDD" id="cd22744">
    <property type="entry name" value="OTU"/>
    <property type="match status" value="1"/>
</dbReference>
<evidence type="ECO:0000313" key="4">
    <source>
        <dbReference type="Proteomes" id="UP000765509"/>
    </source>
</evidence>
<dbReference type="Gene3D" id="3.90.70.80">
    <property type="match status" value="1"/>
</dbReference>
<reference evidence="3" key="1">
    <citation type="submission" date="2021-03" db="EMBL/GenBank/DDBJ databases">
        <title>Draft genome sequence of rust myrtle Austropuccinia psidii MF-1, a brazilian biotype.</title>
        <authorList>
            <person name="Quecine M.C."/>
            <person name="Pachon D.M.R."/>
            <person name="Bonatelli M.L."/>
            <person name="Correr F.H."/>
            <person name="Franceschini L.M."/>
            <person name="Leite T.F."/>
            <person name="Margarido G.R.A."/>
            <person name="Almeida C.A."/>
            <person name="Ferrarezi J.A."/>
            <person name="Labate C.A."/>
        </authorList>
    </citation>
    <scope>NUCLEOTIDE SEQUENCE</scope>
    <source>
        <strain evidence="3">MF-1</strain>
    </source>
</reference>
<sequence length="367" mass="41841">MALLTISFLLFFIFQILSKPWFRGQEYSSSLDSIPHKTETKYEEVDVCKASQTSESPCLSSIEQASSVSLSESTSLFSSDTIAHDGKEDFKRQSDFIERDKPSSGLFDPMHFQEGAEQLQRLLMQHKGRLGRTNSFSGEVKNLRNLINNVEEKTSYSNPKLIDLTKADIPVYVQSQMPSIKVQVVEQLPGFLESNNIEGDGNCQFRVISKLLFGSQSYHLETRKEAVRYISAHPKTFAEFIAHEKNEKPDEVVKKYCYRMKIATIPGDDITLLAMTKAYNMNLICVSMSNDDFSLLEFTEASLDKKLPFKAIFHRYGHYELLFKAPPGFKLPHEEITISYNLEKGDVPHGNTKQEDYEILLKAPFIL</sequence>
<keyword evidence="1" id="KW-0732">Signal</keyword>
<proteinExistence type="predicted"/>
<dbReference type="GO" id="GO:0016579">
    <property type="term" value="P:protein deubiquitination"/>
    <property type="evidence" value="ECO:0007669"/>
    <property type="project" value="TreeGrafter"/>
</dbReference>